<evidence type="ECO:0000256" key="3">
    <source>
        <dbReference type="ARBA" id="ARBA00022448"/>
    </source>
</evidence>
<keyword evidence="3" id="KW-0813">Transport</keyword>
<gene>
    <name evidence="8" type="ORF">F4W09_15185</name>
</gene>
<dbReference type="GO" id="GO:0009279">
    <property type="term" value="C:cell outer membrane"/>
    <property type="evidence" value="ECO:0007669"/>
    <property type="project" value="UniProtKB-SubCell"/>
</dbReference>
<evidence type="ECO:0000256" key="1">
    <source>
        <dbReference type="ARBA" id="ARBA00004442"/>
    </source>
</evidence>
<dbReference type="PANTHER" id="PTHR30026:SF20">
    <property type="entry name" value="OUTER MEMBRANE PROTEIN TOLC"/>
    <property type="match status" value="1"/>
</dbReference>
<evidence type="ECO:0000256" key="2">
    <source>
        <dbReference type="ARBA" id="ARBA00007613"/>
    </source>
</evidence>
<accession>A0A5N4W679</accession>
<dbReference type="Pfam" id="PF02321">
    <property type="entry name" value="OEP"/>
    <property type="match status" value="1"/>
</dbReference>
<dbReference type="GO" id="GO:1990281">
    <property type="term" value="C:efflux pump complex"/>
    <property type="evidence" value="ECO:0007669"/>
    <property type="project" value="TreeGrafter"/>
</dbReference>
<dbReference type="AlphaFoldDB" id="A0A5N4W679"/>
<comment type="caution">
    <text evidence="8">The sequence shown here is derived from an EMBL/GenBank/DDBJ whole genome shotgun (WGS) entry which is preliminary data.</text>
</comment>
<sequence>MRMRNKKVQEMTWHKRIALLVTLLCSSSVYAVQLKTLLKTALEQDPMMLEAQANEEAALSRVKESKSLHYPTLALTANQILGQSHKSQYDYVSEDFTPGVKGSLNLYSFGAITAQVDRDKKKSEYFEQKIDETAEELGYNIGSEYLKALNVHEALAVQMRSLERHNKFTQDISVIVQYDAGRRSELTQARARQMQVEHTISSLQRELGFALSHLKKYSSEVIDQDTLSDPFIGLAPSEFISRYQLTEVTQHPSYLAQEAELESIRSEVKYRKAKRYPSVNLEGNVTTEDRQVYLNMSWDLLNRGAKYSVEQSGQSAVAAKARLDQIQRDIEERARTAEIDMFQSRLKMNISQEQILASRKVVSDNEKQFKIARKSLIDVLNAYNELAGVEMAYVTAQNDYRMAALAYLRAQANISNWARQ</sequence>
<dbReference type="InterPro" id="IPR051906">
    <property type="entry name" value="TolC-like"/>
</dbReference>
<evidence type="ECO:0000256" key="4">
    <source>
        <dbReference type="ARBA" id="ARBA00022452"/>
    </source>
</evidence>
<dbReference type="InterPro" id="IPR003423">
    <property type="entry name" value="OMP_efflux"/>
</dbReference>
<dbReference type="EMBL" id="VXLD01000015">
    <property type="protein sequence ID" value="KAB1852088.1"/>
    <property type="molecule type" value="Genomic_DNA"/>
</dbReference>
<evidence type="ECO:0000256" key="6">
    <source>
        <dbReference type="ARBA" id="ARBA00023136"/>
    </source>
</evidence>
<keyword evidence="5" id="KW-0812">Transmembrane</keyword>
<evidence type="ECO:0000256" key="7">
    <source>
        <dbReference type="ARBA" id="ARBA00023237"/>
    </source>
</evidence>
<dbReference type="GO" id="GO:0015562">
    <property type="term" value="F:efflux transmembrane transporter activity"/>
    <property type="evidence" value="ECO:0007669"/>
    <property type="project" value="InterPro"/>
</dbReference>
<protein>
    <submittedName>
        <fullName evidence="8">TolC family protein</fullName>
    </submittedName>
</protein>
<keyword evidence="4" id="KW-1134">Transmembrane beta strand</keyword>
<keyword evidence="6" id="KW-0472">Membrane</keyword>
<evidence type="ECO:0000313" key="8">
    <source>
        <dbReference type="EMBL" id="KAB1852088.1"/>
    </source>
</evidence>
<dbReference type="SUPFAM" id="SSF56954">
    <property type="entry name" value="Outer membrane efflux proteins (OEP)"/>
    <property type="match status" value="1"/>
</dbReference>
<comment type="similarity">
    <text evidence="2">Belongs to the outer membrane factor (OMF) (TC 1.B.17) family.</text>
</comment>
<dbReference type="GO" id="GO:0015288">
    <property type="term" value="F:porin activity"/>
    <property type="evidence" value="ECO:0007669"/>
    <property type="project" value="TreeGrafter"/>
</dbReference>
<dbReference type="PANTHER" id="PTHR30026">
    <property type="entry name" value="OUTER MEMBRANE PROTEIN TOLC"/>
    <property type="match status" value="1"/>
</dbReference>
<evidence type="ECO:0000256" key="5">
    <source>
        <dbReference type="ARBA" id="ARBA00022692"/>
    </source>
</evidence>
<name>A0A5N4W679_9GAMM</name>
<proteinExistence type="inferred from homology"/>
<organism evidence="8 9">
    <name type="scientific">Acinetobacter tandoii</name>
    <dbReference type="NCBI Taxonomy" id="202954"/>
    <lineage>
        <taxon>Bacteria</taxon>
        <taxon>Pseudomonadati</taxon>
        <taxon>Pseudomonadota</taxon>
        <taxon>Gammaproteobacteria</taxon>
        <taxon>Moraxellales</taxon>
        <taxon>Moraxellaceae</taxon>
        <taxon>Acinetobacter</taxon>
    </lineage>
</organism>
<reference evidence="8 9" key="1">
    <citation type="submission" date="2019-09" db="EMBL/GenBank/DDBJ databases">
        <title>Draft genome sequence of Acinetobacter tandoii W4-4-4 isolated from environmental water sample.</title>
        <authorList>
            <person name="Wee S.K."/>
            <person name="Yan B."/>
            <person name="Mustaffa S.B."/>
            <person name="Yap E.P.H."/>
        </authorList>
    </citation>
    <scope>NUCLEOTIDE SEQUENCE [LARGE SCALE GENOMIC DNA]</scope>
    <source>
        <strain evidence="8 9">W4-4-4</strain>
    </source>
</reference>
<keyword evidence="7" id="KW-0998">Cell outer membrane</keyword>
<dbReference type="Proteomes" id="UP000325788">
    <property type="component" value="Unassembled WGS sequence"/>
</dbReference>
<comment type="subcellular location">
    <subcellularLocation>
        <location evidence="1">Cell outer membrane</location>
    </subcellularLocation>
</comment>
<evidence type="ECO:0000313" key="9">
    <source>
        <dbReference type="Proteomes" id="UP000325788"/>
    </source>
</evidence>
<dbReference type="Gene3D" id="1.20.1600.10">
    <property type="entry name" value="Outer membrane efflux proteins (OEP)"/>
    <property type="match status" value="1"/>
</dbReference>